<organism evidence="1 2">
    <name type="scientific">Pseudobowmanella zhangzhouensis</name>
    <dbReference type="NCBI Taxonomy" id="1537679"/>
    <lineage>
        <taxon>Bacteria</taxon>
        <taxon>Pseudomonadati</taxon>
        <taxon>Pseudomonadota</taxon>
        <taxon>Gammaproteobacteria</taxon>
        <taxon>Alteromonadales</taxon>
        <taxon>Alteromonadaceae</taxon>
    </lineage>
</organism>
<dbReference type="PIRSF" id="PIRSF028200">
    <property type="entry name" value="UCP028200"/>
    <property type="match status" value="1"/>
</dbReference>
<keyword evidence="1" id="KW-0449">Lipoprotein</keyword>
<dbReference type="InterPro" id="IPR016875">
    <property type="entry name" value="UCP028200"/>
</dbReference>
<keyword evidence="2" id="KW-1185">Reference proteome</keyword>
<sequence length="280" mass="32928">MKAKQILTVLLLVLGLSACSNRFVYNNLDWLVHWYLDDYIELNKVQKQQFDEVFSKWHQWHRAEELPRYQTQLTELRTEIASGPMQAEQFIAHMDRGWLHFVRLREHVADDIIWLAKQASDEQIAEFFQALEEKNAKREKAYLAMTTAEQRQDVLDDVEENLSGYFGRLSAEQKGYVAEYADTMHANFLAWLEYRRLWQQSALALLNQRNTSEDFATRFKQLLVSPESLQTLQYQQHRTDNRQAYAQLLAKVQQSLSAKQQKRVASELDDLIEMLANLAP</sequence>
<dbReference type="EMBL" id="JBHSUS010000001">
    <property type="protein sequence ID" value="MFC6440309.1"/>
    <property type="molecule type" value="Genomic_DNA"/>
</dbReference>
<proteinExistence type="predicted"/>
<name>A0ABW1XKH4_9ALTE</name>
<evidence type="ECO:0000313" key="2">
    <source>
        <dbReference type="Proteomes" id="UP001596364"/>
    </source>
</evidence>
<gene>
    <name evidence="1" type="ORF">ACFP85_09140</name>
</gene>
<evidence type="ECO:0000313" key="1">
    <source>
        <dbReference type="EMBL" id="MFC6440309.1"/>
    </source>
</evidence>
<dbReference type="RefSeq" id="WP_131258110.1">
    <property type="nucleotide sequence ID" value="NZ_JBHSUS010000001.1"/>
</dbReference>
<dbReference type="PROSITE" id="PS51257">
    <property type="entry name" value="PROKAR_LIPOPROTEIN"/>
    <property type="match status" value="1"/>
</dbReference>
<accession>A0ABW1XKH4</accession>
<dbReference type="Proteomes" id="UP001596364">
    <property type="component" value="Unassembled WGS sequence"/>
</dbReference>
<protein>
    <submittedName>
        <fullName evidence="1">DUF6279 family lipoprotein</fullName>
    </submittedName>
</protein>
<comment type="caution">
    <text evidence="1">The sequence shown here is derived from an EMBL/GenBank/DDBJ whole genome shotgun (WGS) entry which is preliminary data.</text>
</comment>
<dbReference type="Pfam" id="PF19795">
    <property type="entry name" value="DUF6279"/>
    <property type="match status" value="1"/>
</dbReference>
<reference evidence="2" key="1">
    <citation type="journal article" date="2019" name="Int. J. Syst. Evol. Microbiol.">
        <title>The Global Catalogue of Microorganisms (GCM) 10K type strain sequencing project: providing services to taxonomists for standard genome sequencing and annotation.</title>
        <authorList>
            <consortium name="The Broad Institute Genomics Platform"/>
            <consortium name="The Broad Institute Genome Sequencing Center for Infectious Disease"/>
            <person name="Wu L."/>
            <person name="Ma J."/>
        </authorList>
    </citation>
    <scope>NUCLEOTIDE SEQUENCE [LARGE SCALE GENOMIC DNA]</scope>
    <source>
        <strain evidence="2">CGMCC 1.16031</strain>
    </source>
</reference>